<dbReference type="OrthoDB" id="8661662at2"/>
<feature type="region of interest" description="Disordered" evidence="1">
    <location>
        <begin position="1"/>
        <end position="68"/>
    </location>
</feature>
<protein>
    <submittedName>
        <fullName evidence="2">Uncharacterized protein</fullName>
    </submittedName>
</protein>
<accession>A0A2U1CJG1</accession>
<dbReference type="EMBL" id="QEKO01000004">
    <property type="protein sequence ID" value="PVY61141.1"/>
    <property type="molecule type" value="Genomic_DNA"/>
</dbReference>
<dbReference type="AlphaFoldDB" id="A0A2U1CJG1"/>
<name>A0A2U1CJG1_9BURK</name>
<organism evidence="2 3">
    <name type="scientific">Pusillimonas noertemannii</name>
    <dbReference type="NCBI Taxonomy" id="305977"/>
    <lineage>
        <taxon>Bacteria</taxon>
        <taxon>Pseudomonadati</taxon>
        <taxon>Pseudomonadota</taxon>
        <taxon>Betaproteobacteria</taxon>
        <taxon>Burkholderiales</taxon>
        <taxon>Alcaligenaceae</taxon>
        <taxon>Pusillimonas</taxon>
    </lineage>
</organism>
<sequence length="68" mass="7256">MQAASTHTRAGGGQPEPDRENSRPAMPEARPDKDAKPSRRPPDSIPDLMPGVDPQQTPGIDRTPAEGD</sequence>
<dbReference type="Proteomes" id="UP000246145">
    <property type="component" value="Unassembled WGS sequence"/>
</dbReference>
<comment type="caution">
    <text evidence="2">The sequence shown here is derived from an EMBL/GenBank/DDBJ whole genome shotgun (WGS) entry which is preliminary data.</text>
</comment>
<reference evidence="2 3" key="1">
    <citation type="submission" date="2018-04" db="EMBL/GenBank/DDBJ databases">
        <title>Genomic Encyclopedia of Type Strains, Phase IV (KMG-IV): sequencing the most valuable type-strain genomes for metagenomic binning, comparative biology and taxonomic classification.</title>
        <authorList>
            <person name="Goeker M."/>
        </authorList>
    </citation>
    <scope>NUCLEOTIDE SEQUENCE [LARGE SCALE GENOMIC DNA]</scope>
    <source>
        <strain evidence="2 3">DSM 10065</strain>
    </source>
</reference>
<keyword evidence="3" id="KW-1185">Reference proteome</keyword>
<evidence type="ECO:0000256" key="1">
    <source>
        <dbReference type="SAM" id="MobiDB-lite"/>
    </source>
</evidence>
<evidence type="ECO:0000313" key="3">
    <source>
        <dbReference type="Proteomes" id="UP000246145"/>
    </source>
</evidence>
<proteinExistence type="predicted"/>
<gene>
    <name evidence="2" type="ORF">C7440_2691</name>
</gene>
<dbReference type="STRING" id="1231391.GCA_000308195_01127"/>
<feature type="compositionally biased region" description="Basic and acidic residues" evidence="1">
    <location>
        <begin position="29"/>
        <end position="42"/>
    </location>
</feature>
<evidence type="ECO:0000313" key="2">
    <source>
        <dbReference type="EMBL" id="PVY61141.1"/>
    </source>
</evidence>
<dbReference type="RefSeq" id="WP_133244293.1">
    <property type="nucleotide sequence ID" value="NZ_JACCEX010000004.1"/>
</dbReference>